<feature type="domain" description="Dit-like phage tail protein N-terminal" evidence="2">
    <location>
        <begin position="17"/>
        <end position="160"/>
    </location>
</feature>
<evidence type="ECO:0000313" key="3">
    <source>
        <dbReference type="EMBL" id="AGC71922.1"/>
    </source>
</evidence>
<dbReference type="Pfam" id="PF21821">
    <property type="entry name" value="Dit_like"/>
    <property type="match status" value="1"/>
</dbReference>
<dbReference type="EMBL" id="JX649887">
    <property type="protein sequence ID" value="AGC71922.1"/>
    <property type="molecule type" value="Genomic_DNA"/>
</dbReference>
<accession>L7VSA0</accession>
<sequence>MATEKYTGPTLIGDLALDCTVTETHTATSTVTEHPVESGAKITDHIRPDPVQLSITGIVSDTPIGSRQVQRSIEVGGASVQVTQQEPPSSATGFGRAAWAKLDAIRTAAKPVKVVTRDKTYDSMALVSLSVPKESKTGGALYFTAQFKQIRIVYNRTTKVVVAKATKSHKKQDTGKQPTAAVEPEKPRSILSKDVFGDAGTEKLQKLVGRARTGLGL</sequence>
<name>L7VSA0_9BACT</name>
<protein>
    <submittedName>
        <fullName evidence="3">Putative bacteriophage protein</fullName>
    </submittedName>
</protein>
<evidence type="ECO:0000259" key="2">
    <source>
        <dbReference type="Pfam" id="PF21821"/>
    </source>
</evidence>
<dbReference type="AlphaFoldDB" id="L7VSA0"/>
<dbReference type="InterPro" id="IPR048494">
    <property type="entry name" value="Dit-like_N"/>
</dbReference>
<reference evidence="3" key="1">
    <citation type="submission" date="2012-09" db="EMBL/GenBank/DDBJ databases">
        <title>Metagenomic Characterization of a Microbial Community in Wastewater Detects High Levels of Antibiotic Resistance.</title>
        <authorList>
            <person name="Abrams M."/>
            <person name="Caldwell A."/>
            <person name="Vandaei E."/>
            <person name="Lee W."/>
            <person name="Perrott J."/>
            <person name="Khan S.Y."/>
            <person name="Ta J."/>
            <person name="Romero D."/>
            <person name="Nguyen V."/>
            <person name="Pourmand N."/>
            <person name="Ouverney C.C."/>
        </authorList>
    </citation>
    <scope>NUCLEOTIDE SEQUENCE</scope>
</reference>
<proteinExistence type="predicted"/>
<feature type="region of interest" description="Disordered" evidence="1">
    <location>
        <begin position="165"/>
        <end position="187"/>
    </location>
</feature>
<evidence type="ECO:0000256" key="1">
    <source>
        <dbReference type="SAM" id="MobiDB-lite"/>
    </source>
</evidence>
<organism evidence="3">
    <name type="scientific">uncultured bacterium A1Q1_fos_25</name>
    <dbReference type="NCBI Taxonomy" id="1256569"/>
    <lineage>
        <taxon>Bacteria</taxon>
        <taxon>environmental samples</taxon>
    </lineage>
</organism>